<evidence type="ECO:0000313" key="3">
    <source>
        <dbReference type="Proteomes" id="UP000027466"/>
    </source>
</evidence>
<organism evidence="2 3">
    <name type="scientific">Caballeronia glathei</name>
    <dbReference type="NCBI Taxonomy" id="60547"/>
    <lineage>
        <taxon>Bacteria</taxon>
        <taxon>Pseudomonadati</taxon>
        <taxon>Pseudomonadota</taxon>
        <taxon>Betaproteobacteria</taxon>
        <taxon>Burkholderiales</taxon>
        <taxon>Burkholderiaceae</taxon>
        <taxon>Caballeronia</taxon>
    </lineage>
</organism>
<name>A0A069PU82_9BURK</name>
<evidence type="ECO:0000313" key="2">
    <source>
        <dbReference type="EMBL" id="KDR44338.1"/>
    </source>
</evidence>
<proteinExistence type="predicted"/>
<comment type="caution">
    <text evidence="2">The sequence shown here is derived from an EMBL/GenBank/DDBJ whole genome shotgun (WGS) entry which is preliminary data.</text>
</comment>
<feature type="region of interest" description="Disordered" evidence="1">
    <location>
        <begin position="958"/>
        <end position="1007"/>
    </location>
</feature>
<evidence type="ECO:0000256" key="1">
    <source>
        <dbReference type="SAM" id="MobiDB-lite"/>
    </source>
</evidence>
<dbReference type="AlphaFoldDB" id="A0A069PU82"/>
<dbReference type="Proteomes" id="UP000027466">
    <property type="component" value="Unassembled WGS sequence"/>
</dbReference>
<accession>A0A069PU82</accession>
<keyword evidence="3" id="KW-1185">Reference proteome</keyword>
<sequence>MMWEFLVGGSVGVTDAMSTAQQAAKAKNPIETFSLSSAVAANIAGFGASSTSMFQKLGSNSSQAGELAAKAAKGSAFLALAASAGSIYATVTLPPEQGGGFSKVDNGKFAALGSGALAVGAFFAPEAAVILGALAIGLTGYSLISPTASNTDVAAFLTNVKGVVQDYYHQLSASDQASFSTSMKGAMQSTLEGGFLVPKLNADGLIMGYGVERVLSTFNYPDGSTFYTFADGSSLVRNSLSTGESLESASAGRHDVWKLWNPTQPNSRVVIYGDGTYSNKLWDAEGHLVTQTNITGSNGTFKINADSSDGRYSLITVTGERNSIAAGWNTDVHLTGDYNTLASDHWNNIIVDHMATIYGVVQHVIGRSGAVIEMYGNATFDFVSNSGSMAIIRGVSRTAVVNGRGNMIKFYCDYGTIESSGNRILMNKGAGLTLHGIDNEINPSAQSRVSIWETGNHVNFNSSDSLVQIETENLKTFFHGSGGNIEFRKTGQEIESSGNNIKNWLSGYSQKITGDGNIIVPNWRSETILHGNNNTIDATGRPSHLFVSLKLTAPNSSVTVKGDGITIDALASGQNISLHGNGDWVTSNGNTLNMLADGLLVNVTGDANTINARGSSATNLHGTDNTVNPQNNSGALVSVHQNGASATINGKGATVGINANDTTIHANGDIIRFSKSGLKANVTGDSNVILAEHTTLHLAGANNTVGGKGNVIYAAPHSTVFVDSPDTIVNGSNLTIVIGKGVKGSSITINGDHNEHMTEGNWPTEVWHLTVYSNGDYNYFGRIGVGALKITGNAHSQSHLHHTGDTNYGAIGAPLLIFPSYTPPQTSEISLPTWGGAIYNYSQVYNPINTLPANFGSGWATVTVGAAYPEGTLDPYPWGSTTYYYPPGETKPSYSIEGPRSLEVTTQKESVEIAQNSSDALQNTGLRLAYSDVLEGEGEQQAKLAFGRLMDNLAKKAEPVEGRGEPVPEQAVEASLKDLSEGPRSVESESAAKGVESATGATAPNVDLAALDQLRQIDTSQH</sequence>
<dbReference type="EMBL" id="JFHC01000003">
    <property type="protein sequence ID" value="KDR44338.1"/>
    <property type="molecule type" value="Genomic_DNA"/>
</dbReference>
<gene>
    <name evidence="2" type="ORF">BG61_19105</name>
</gene>
<feature type="compositionally biased region" description="Basic and acidic residues" evidence="1">
    <location>
        <begin position="975"/>
        <end position="987"/>
    </location>
</feature>
<reference evidence="2 3" key="1">
    <citation type="submission" date="2014-03" db="EMBL/GenBank/DDBJ databases">
        <title>Draft Genome Sequences of Four Burkholderia Strains.</title>
        <authorList>
            <person name="Liu X.Y."/>
            <person name="Li C.X."/>
            <person name="Xu J.H."/>
        </authorList>
    </citation>
    <scope>NUCLEOTIDE SEQUENCE [LARGE SCALE GENOMIC DNA]</scope>
    <source>
        <strain evidence="2 3">DSM 50014</strain>
    </source>
</reference>
<protein>
    <submittedName>
        <fullName evidence="2">Uncharacterized protein</fullName>
    </submittedName>
</protein>